<evidence type="ECO:0000256" key="2">
    <source>
        <dbReference type="SAM" id="SignalP"/>
    </source>
</evidence>
<reference evidence="4" key="1">
    <citation type="submission" date="2021-12" db="EMBL/GenBank/DDBJ databases">
        <title>Discovery of the Pendulisporaceae a myxobacterial family with distinct sporulation behavior and unique specialized metabolism.</title>
        <authorList>
            <person name="Garcia R."/>
            <person name="Popoff A."/>
            <person name="Bader C.D."/>
            <person name="Loehr J."/>
            <person name="Walesch S."/>
            <person name="Walt C."/>
            <person name="Boldt J."/>
            <person name="Bunk B."/>
            <person name="Haeckl F.J.F.P.J."/>
            <person name="Gunesch A.P."/>
            <person name="Birkelbach J."/>
            <person name="Nuebel U."/>
            <person name="Pietschmann T."/>
            <person name="Bach T."/>
            <person name="Mueller R."/>
        </authorList>
    </citation>
    <scope>NUCLEOTIDE SEQUENCE</scope>
    <source>
        <strain evidence="4">MSr11367</strain>
    </source>
</reference>
<feature type="chain" id="PRO_5045977855" evidence="2">
    <location>
        <begin position="23"/>
        <end position="330"/>
    </location>
</feature>
<dbReference type="InterPro" id="IPR013229">
    <property type="entry name" value="PEGA"/>
</dbReference>
<evidence type="ECO:0000313" key="4">
    <source>
        <dbReference type="EMBL" id="WXB05282.1"/>
    </source>
</evidence>
<dbReference type="PANTHER" id="PTHR36194">
    <property type="entry name" value="S-LAYER-LIKE PROTEIN"/>
    <property type="match status" value="1"/>
</dbReference>
<protein>
    <submittedName>
        <fullName evidence="4">PEGA domain-containing protein</fullName>
    </submittedName>
</protein>
<dbReference type="Gene3D" id="1.25.40.10">
    <property type="entry name" value="Tetratricopeptide repeat domain"/>
    <property type="match status" value="1"/>
</dbReference>
<dbReference type="Proteomes" id="UP001374803">
    <property type="component" value="Chromosome"/>
</dbReference>
<proteinExistence type="predicted"/>
<keyword evidence="1" id="KW-0802">TPR repeat</keyword>
<dbReference type="SUPFAM" id="SSF48452">
    <property type="entry name" value="TPR-like"/>
    <property type="match status" value="1"/>
</dbReference>
<feature type="signal peptide" evidence="2">
    <location>
        <begin position="1"/>
        <end position="22"/>
    </location>
</feature>
<accession>A0ABZ2L3H9</accession>
<evidence type="ECO:0000313" key="5">
    <source>
        <dbReference type="Proteomes" id="UP001374803"/>
    </source>
</evidence>
<feature type="repeat" description="TPR" evidence="1">
    <location>
        <begin position="32"/>
        <end position="65"/>
    </location>
</feature>
<feature type="domain" description="PEGA" evidence="3">
    <location>
        <begin position="216"/>
        <end position="281"/>
    </location>
</feature>
<keyword evidence="5" id="KW-1185">Reference proteome</keyword>
<dbReference type="EMBL" id="CP089983">
    <property type="protein sequence ID" value="WXB05282.1"/>
    <property type="molecule type" value="Genomic_DNA"/>
</dbReference>
<dbReference type="InterPro" id="IPR011990">
    <property type="entry name" value="TPR-like_helical_dom_sf"/>
</dbReference>
<name>A0ABZ2L3H9_9BACT</name>
<dbReference type="RefSeq" id="WP_394834925.1">
    <property type="nucleotide sequence ID" value="NZ_CP089929.1"/>
</dbReference>
<sequence>MNLRIGSAVLFAVLVGISTAHAEEPTPRVPEADEAFAQGMALVRSAHWAEALVAFERANELQPHAVTTHNIGACERAMGHYTRAHRAFARALAQNDAAGGTALRPDRLLETKAFLAEMDRLLVRLRLDVTPSGSRVTVDGRPLDRVRVEADEYMAGVRPPGLGDESPHGAFVVLLDPGVHLLVFSRPGFEDALVHRTLAAGQSLSQRIELTEMPAQIHVSSNRPGAIVRVGGRDVGPTPVDVRRPAGSYLVTVERDGFERYEARINVRAGQEADLHATLVERSPTIFQRWWFWTGAAVVVTGAAVATYALTRGDRPEVGGGTIGWGAVVP</sequence>
<dbReference type="Pfam" id="PF08308">
    <property type="entry name" value="PEGA"/>
    <property type="match status" value="1"/>
</dbReference>
<dbReference type="InterPro" id="IPR019734">
    <property type="entry name" value="TPR_rpt"/>
</dbReference>
<organism evidence="4 5">
    <name type="scientific">Pendulispora rubella</name>
    <dbReference type="NCBI Taxonomy" id="2741070"/>
    <lineage>
        <taxon>Bacteria</taxon>
        <taxon>Pseudomonadati</taxon>
        <taxon>Myxococcota</taxon>
        <taxon>Myxococcia</taxon>
        <taxon>Myxococcales</taxon>
        <taxon>Sorangiineae</taxon>
        <taxon>Pendulisporaceae</taxon>
        <taxon>Pendulispora</taxon>
    </lineage>
</organism>
<evidence type="ECO:0000259" key="3">
    <source>
        <dbReference type="Pfam" id="PF08308"/>
    </source>
</evidence>
<gene>
    <name evidence="4" type="ORF">LVJ94_51345</name>
</gene>
<dbReference type="PROSITE" id="PS50005">
    <property type="entry name" value="TPR"/>
    <property type="match status" value="1"/>
</dbReference>
<evidence type="ECO:0000256" key="1">
    <source>
        <dbReference type="PROSITE-ProRule" id="PRU00339"/>
    </source>
</evidence>
<keyword evidence="2" id="KW-0732">Signal</keyword>
<dbReference type="PANTHER" id="PTHR36194:SF1">
    <property type="entry name" value="S-LAYER-LIKE PROTEIN"/>
    <property type="match status" value="1"/>
</dbReference>